<dbReference type="InterPro" id="IPR036291">
    <property type="entry name" value="NAD(P)-bd_dom_sf"/>
</dbReference>
<dbReference type="EMBL" id="JACCCU010000002">
    <property type="protein sequence ID" value="NYF91528.1"/>
    <property type="molecule type" value="Genomic_DNA"/>
</dbReference>
<name>A0A852VFA8_9BACT</name>
<dbReference type="AlphaFoldDB" id="A0A852VFA8"/>
<reference evidence="1 2" key="1">
    <citation type="submission" date="2020-07" db="EMBL/GenBank/DDBJ databases">
        <title>Genomic Encyclopedia of Type Strains, Phase IV (KMG-V): Genome sequencing to study the core and pangenomes of soil and plant-associated prokaryotes.</title>
        <authorList>
            <person name="Whitman W."/>
        </authorList>
    </citation>
    <scope>NUCLEOTIDE SEQUENCE [LARGE SCALE GENOMIC DNA]</scope>
    <source>
        <strain evidence="1 2">M8UP22</strain>
    </source>
</reference>
<dbReference type="Pfam" id="PF00106">
    <property type="entry name" value="adh_short"/>
    <property type="match status" value="1"/>
</dbReference>
<gene>
    <name evidence="1" type="ORF">HDF08_003630</name>
</gene>
<sequence length="71" mass="7661">MSNSYVVFGAYGGVGSALCRRLANKGAALLLAGRDEVRLASLAAELCAKFFTLDATSLRQVDSRHLTFYFV</sequence>
<accession>A0A852VFA8</accession>
<dbReference type="Proteomes" id="UP000564385">
    <property type="component" value="Unassembled WGS sequence"/>
</dbReference>
<dbReference type="Gene3D" id="3.40.50.720">
    <property type="entry name" value="NAD(P)-binding Rossmann-like Domain"/>
    <property type="match status" value="1"/>
</dbReference>
<evidence type="ECO:0000313" key="2">
    <source>
        <dbReference type="Proteomes" id="UP000564385"/>
    </source>
</evidence>
<proteinExistence type="predicted"/>
<dbReference type="InterPro" id="IPR002347">
    <property type="entry name" value="SDR_fam"/>
</dbReference>
<organism evidence="1 2">
    <name type="scientific">Tunturiibacter lichenicola</name>
    <dbReference type="NCBI Taxonomy" id="2051959"/>
    <lineage>
        <taxon>Bacteria</taxon>
        <taxon>Pseudomonadati</taxon>
        <taxon>Acidobacteriota</taxon>
        <taxon>Terriglobia</taxon>
        <taxon>Terriglobales</taxon>
        <taxon>Acidobacteriaceae</taxon>
        <taxon>Tunturiibacter</taxon>
    </lineage>
</organism>
<dbReference type="SUPFAM" id="SSF51735">
    <property type="entry name" value="NAD(P)-binding Rossmann-fold domains"/>
    <property type="match status" value="1"/>
</dbReference>
<evidence type="ECO:0000313" key="1">
    <source>
        <dbReference type="EMBL" id="NYF91528.1"/>
    </source>
</evidence>
<comment type="caution">
    <text evidence="1">The sequence shown here is derived from an EMBL/GenBank/DDBJ whole genome shotgun (WGS) entry which is preliminary data.</text>
</comment>
<protein>
    <submittedName>
        <fullName evidence="1">NADP-dependent 3-hydroxy acid dehydrogenase YdfG</fullName>
    </submittedName>
</protein>